<dbReference type="Proteomes" id="UP000315759">
    <property type="component" value="Unassembled WGS sequence"/>
</dbReference>
<dbReference type="PANTHER" id="PTHR47506:SF3">
    <property type="entry name" value="HTH-TYPE TRANSCRIPTIONAL REGULATOR LMRA"/>
    <property type="match status" value="1"/>
</dbReference>
<feature type="domain" description="HTH tetR-type" evidence="5">
    <location>
        <begin position="13"/>
        <end position="73"/>
    </location>
</feature>
<protein>
    <submittedName>
        <fullName evidence="6">TetR/AcrR family transcriptional regulator</fullName>
    </submittedName>
</protein>
<dbReference type="SUPFAM" id="SSF48498">
    <property type="entry name" value="Tetracyclin repressor-like, C-terminal domain"/>
    <property type="match status" value="1"/>
</dbReference>
<evidence type="ECO:0000256" key="4">
    <source>
        <dbReference type="PROSITE-ProRule" id="PRU00335"/>
    </source>
</evidence>
<dbReference type="Pfam" id="PF00440">
    <property type="entry name" value="TetR_N"/>
    <property type="match status" value="1"/>
</dbReference>
<sequence length="211" mass="22875">MSRKSLRHTAKGEHTRQRIVEAADRLIGWRGVTRVTLEDVRAEANVSSSQIYHYFADKQALIAAVVDRQDSLSSAGESMLGAFESADALRSWGRRLVEGQRESQSAGGCPIVTLGTGLMDLDVDTVGQLARIFRRCEDEIRAGYRTMHANGELPPSADPDALATMTLATAIGGLVLAQLNSDAQPLQLALDAMLDCLQSRQENSPKTLVPN</sequence>
<dbReference type="PRINTS" id="PR00455">
    <property type="entry name" value="HTHTETR"/>
</dbReference>
<dbReference type="InterPro" id="IPR011075">
    <property type="entry name" value="TetR_C"/>
</dbReference>
<dbReference type="InterPro" id="IPR036271">
    <property type="entry name" value="Tet_transcr_reg_TetR-rel_C_sf"/>
</dbReference>
<dbReference type="PANTHER" id="PTHR47506">
    <property type="entry name" value="TRANSCRIPTIONAL REGULATORY PROTEIN"/>
    <property type="match status" value="1"/>
</dbReference>
<accession>A0A544VY45</accession>
<dbReference type="InterPro" id="IPR009057">
    <property type="entry name" value="Homeodomain-like_sf"/>
</dbReference>
<evidence type="ECO:0000256" key="1">
    <source>
        <dbReference type="ARBA" id="ARBA00023015"/>
    </source>
</evidence>
<keyword evidence="7" id="KW-1185">Reference proteome</keyword>
<dbReference type="PROSITE" id="PS50977">
    <property type="entry name" value="HTH_TETR_2"/>
    <property type="match status" value="1"/>
</dbReference>
<dbReference type="InterPro" id="IPR001647">
    <property type="entry name" value="HTH_TetR"/>
</dbReference>
<comment type="caution">
    <text evidence="6">The sequence shown here is derived from an EMBL/GenBank/DDBJ whole genome shotgun (WGS) entry which is preliminary data.</text>
</comment>
<reference evidence="6 7" key="1">
    <citation type="submission" date="2018-10" db="EMBL/GenBank/DDBJ databases">
        <title>Draft genome of Mycobacterium hodleri strain B.</title>
        <authorList>
            <person name="Amande T.J."/>
            <person name="Mcgenity T.J."/>
        </authorList>
    </citation>
    <scope>NUCLEOTIDE SEQUENCE [LARGE SCALE GENOMIC DNA]</scope>
    <source>
        <strain evidence="6 7">B</strain>
    </source>
</reference>
<gene>
    <name evidence="6" type="ORF">D8S82_19085</name>
</gene>
<dbReference type="Gene3D" id="1.10.357.10">
    <property type="entry name" value="Tetracycline Repressor, domain 2"/>
    <property type="match status" value="1"/>
</dbReference>
<dbReference type="GO" id="GO:0003677">
    <property type="term" value="F:DNA binding"/>
    <property type="evidence" value="ECO:0007669"/>
    <property type="project" value="UniProtKB-UniRule"/>
</dbReference>
<keyword evidence="1" id="KW-0805">Transcription regulation</keyword>
<evidence type="ECO:0000256" key="3">
    <source>
        <dbReference type="ARBA" id="ARBA00023163"/>
    </source>
</evidence>
<keyword evidence="2 4" id="KW-0238">DNA-binding</keyword>
<feature type="DNA-binding region" description="H-T-H motif" evidence="4">
    <location>
        <begin position="36"/>
        <end position="55"/>
    </location>
</feature>
<keyword evidence="3" id="KW-0804">Transcription</keyword>
<evidence type="ECO:0000313" key="6">
    <source>
        <dbReference type="EMBL" id="TQR84913.1"/>
    </source>
</evidence>
<evidence type="ECO:0000256" key="2">
    <source>
        <dbReference type="ARBA" id="ARBA00023125"/>
    </source>
</evidence>
<dbReference type="SUPFAM" id="SSF46689">
    <property type="entry name" value="Homeodomain-like"/>
    <property type="match status" value="1"/>
</dbReference>
<evidence type="ECO:0000259" key="5">
    <source>
        <dbReference type="PROSITE" id="PS50977"/>
    </source>
</evidence>
<dbReference type="Pfam" id="PF16925">
    <property type="entry name" value="TetR_C_13"/>
    <property type="match status" value="1"/>
</dbReference>
<dbReference type="EMBL" id="VIFX01000025">
    <property type="protein sequence ID" value="TQR84913.1"/>
    <property type="molecule type" value="Genomic_DNA"/>
</dbReference>
<name>A0A544VY45_9MYCO</name>
<dbReference type="AlphaFoldDB" id="A0A544VY45"/>
<proteinExistence type="predicted"/>
<dbReference type="RefSeq" id="WP_142553610.1">
    <property type="nucleotide sequence ID" value="NZ_VIFX01000025.1"/>
</dbReference>
<evidence type="ECO:0000313" key="7">
    <source>
        <dbReference type="Proteomes" id="UP000315759"/>
    </source>
</evidence>
<organism evidence="6 7">
    <name type="scientific">Mycolicibacterium hodleri</name>
    <dbReference type="NCBI Taxonomy" id="49897"/>
    <lineage>
        <taxon>Bacteria</taxon>
        <taxon>Bacillati</taxon>
        <taxon>Actinomycetota</taxon>
        <taxon>Actinomycetes</taxon>
        <taxon>Mycobacteriales</taxon>
        <taxon>Mycobacteriaceae</taxon>
        <taxon>Mycolicibacterium</taxon>
    </lineage>
</organism>